<dbReference type="SMART" id="SM00696">
    <property type="entry name" value="DM9"/>
    <property type="match status" value="2"/>
</dbReference>
<feature type="compositionally biased region" description="Polar residues" evidence="2">
    <location>
        <begin position="109"/>
        <end position="153"/>
    </location>
</feature>
<feature type="domain" description="Chitin-binding type-3" evidence="4">
    <location>
        <begin position="6"/>
        <end position="47"/>
    </location>
</feature>
<dbReference type="Gene3D" id="2.10.10.20">
    <property type="entry name" value="Carbohydrate-binding module superfamily 5/12"/>
    <property type="match status" value="1"/>
</dbReference>
<keyword evidence="3" id="KW-0472">Membrane</keyword>
<keyword evidence="1" id="KW-0378">Hydrolase</keyword>
<organism evidence="5 6">
    <name type="scientific">Batrachochytrium salamandrivorans</name>
    <dbReference type="NCBI Taxonomy" id="1357716"/>
    <lineage>
        <taxon>Eukaryota</taxon>
        <taxon>Fungi</taxon>
        <taxon>Fungi incertae sedis</taxon>
        <taxon>Chytridiomycota</taxon>
        <taxon>Chytridiomycota incertae sedis</taxon>
        <taxon>Chytridiomycetes</taxon>
        <taxon>Rhizophydiales</taxon>
        <taxon>Rhizophydiales incertae sedis</taxon>
        <taxon>Batrachochytrium</taxon>
    </lineage>
</organism>
<evidence type="ECO:0000313" key="5">
    <source>
        <dbReference type="EMBL" id="KAH6598996.1"/>
    </source>
</evidence>
<name>A0ABQ8FIU0_9FUNG</name>
<feature type="compositionally biased region" description="Basic and acidic residues" evidence="2">
    <location>
        <begin position="57"/>
        <end position="103"/>
    </location>
</feature>
<comment type="caution">
    <text evidence="5">The sequence shown here is derived from an EMBL/GenBank/DDBJ whole genome shotgun (WGS) entry which is preliminary data.</text>
</comment>
<dbReference type="Pfam" id="PF02839">
    <property type="entry name" value="CBM_5_12"/>
    <property type="match status" value="1"/>
</dbReference>
<evidence type="ECO:0000256" key="2">
    <source>
        <dbReference type="SAM" id="MobiDB-lite"/>
    </source>
</evidence>
<dbReference type="Proteomes" id="UP001648503">
    <property type="component" value="Unassembled WGS sequence"/>
</dbReference>
<dbReference type="PANTHER" id="PTHR31649">
    <property type="entry name" value="AGAP009604-PA"/>
    <property type="match status" value="1"/>
</dbReference>
<dbReference type="InterPro" id="IPR036573">
    <property type="entry name" value="CBM_sf_5/12"/>
</dbReference>
<evidence type="ECO:0000259" key="4">
    <source>
        <dbReference type="Pfam" id="PF02839"/>
    </source>
</evidence>
<accession>A0ABQ8FIU0</accession>
<proteinExistence type="predicted"/>
<dbReference type="PANTHER" id="PTHR31649:SF1">
    <property type="entry name" value="FARNESOIC ACID O-METHYL TRANSFERASE DOMAIN-CONTAINING PROTEIN"/>
    <property type="match status" value="1"/>
</dbReference>
<dbReference type="InterPro" id="IPR003610">
    <property type="entry name" value="CBM5/12"/>
</dbReference>
<keyword evidence="6" id="KW-1185">Reference proteome</keyword>
<evidence type="ECO:0000313" key="6">
    <source>
        <dbReference type="Proteomes" id="UP001648503"/>
    </source>
</evidence>
<protein>
    <recommendedName>
        <fullName evidence="4">Chitin-binding type-3 domain-containing protein</fullName>
    </recommendedName>
</protein>
<dbReference type="EMBL" id="JAFCIX010000086">
    <property type="protein sequence ID" value="KAH6598996.1"/>
    <property type="molecule type" value="Genomic_DNA"/>
</dbReference>
<dbReference type="Pfam" id="PF11901">
    <property type="entry name" value="DM9"/>
    <property type="match status" value="1"/>
</dbReference>
<sequence>MNNQPWNCNTYYSMGQVVEYEGRHYESIQAHQSQSDWSPDNAQSLWKHHKGQHHKEGHHDEGRHNEGRYNDDRKEGRYNDDRNDDYKEGRYNDDRKEGRHNEGSHGGYNAQNNTSSQGMSAPMYGQQQGTYGAQSQGVPGYQQQPQTGMGMSNQSTYQQPQQQQSTYQQPQQSEKSASGLASMLPTSMQGMSDLQLGGLAAGGLLGVAGLAGAIAYGVGQHNQNKAERSSRAAWESEATTRSQHYLQALNSGQQVPPVAWVMTEGNNIPRNAIQGGNEANGEAIFICRTWHENGVHVGKTIRAWSKGCSIGYGGKEISGIAKFEVLCGDMRAIRWNDNSGSLNAQNFQRLVEGGHEADGSPIFIAQAFYENGVQIGKASTGKHAGCYVGYGGKEVCISNYKVLTLN</sequence>
<gene>
    <name evidence="5" type="ORF">BASA50_003316</name>
</gene>
<evidence type="ECO:0000256" key="3">
    <source>
        <dbReference type="SAM" id="Phobius"/>
    </source>
</evidence>
<feature type="compositionally biased region" description="Low complexity" evidence="2">
    <location>
        <begin position="154"/>
        <end position="172"/>
    </location>
</feature>
<keyword evidence="3" id="KW-1133">Transmembrane helix</keyword>
<feature type="compositionally biased region" description="Basic residues" evidence="2">
    <location>
        <begin position="46"/>
        <end position="56"/>
    </location>
</feature>
<feature type="compositionally biased region" description="Polar residues" evidence="2">
    <location>
        <begin position="31"/>
        <end position="44"/>
    </location>
</feature>
<feature type="region of interest" description="Disordered" evidence="2">
    <location>
        <begin position="31"/>
        <end position="180"/>
    </location>
</feature>
<evidence type="ECO:0000256" key="1">
    <source>
        <dbReference type="ARBA" id="ARBA00022801"/>
    </source>
</evidence>
<dbReference type="SUPFAM" id="SSF51055">
    <property type="entry name" value="Carbohydrate binding domain"/>
    <property type="match status" value="1"/>
</dbReference>
<reference evidence="5 6" key="1">
    <citation type="submission" date="2021-02" db="EMBL/GenBank/DDBJ databases">
        <title>Variation within the Batrachochytrium salamandrivorans European outbreak.</title>
        <authorList>
            <person name="Kelly M."/>
            <person name="Pasmans F."/>
            <person name="Shea T.P."/>
            <person name="Munoz J.F."/>
            <person name="Carranza S."/>
            <person name="Cuomo C.A."/>
            <person name="Martel A."/>
        </authorList>
    </citation>
    <scope>NUCLEOTIDE SEQUENCE [LARGE SCALE GENOMIC DNA]</scope>
    <source>
        <strain evidence="5 6">AMFP18/2</strain>
    </source>
</reference>
<keyword evidence="3" id="KW-0812">Transmembrane</keyword>
<dbReference type="CDD" id="cd12214">
    <property type="entry name" value="ChiA1_BD"/>
    <property type="match status" value="1"/>
</dbReference>
<feature type="transmembrane region" description="Helical" evidence="3">
    <location>
        <begin position="196"/>
        <end position="218"/>
    </location>
</feature>
<dbReference type="InterPro" id="IPR006616">
    <property type="entry name" value="DM9_repeat"/>
</dbReference>